<protein>
    <recommendedName>
        <fullName evidence="3">DUF2934 domain-containing protein</fullName>
    </recommendedName>
</protein>
<accession>A0A2T5HXM1</accession>
<evidence type="ECO:0000313" key="1">
    <source>
        <dbReference type="EMBL" id="PTQ76335.1"/>
    </source>
</evidence>
<evidence type="ECO:0008006" key="3">
    <source>
        <dbReference type="Google" id="ProtNLM"/>
    </source>
</evidence>
<gene>
    <name evidence="1" type="ORF">C8R26_11949</name>
</gene>
<dbReference type="EMBL" id="QAOI01000019">
    <property type="protein sequence ID" value="PTQ76335.1"/>
    <property type="molecule type" value="Genomic_DNA"/>
</dbReference>
<dbReference type="InterPro" id="IPR021327">
    <property type="entry name" value="DUF2934"/>
</dbReference>
<comment type="caution">
    <text evidence="1">The sequence shown here is derived from an EMBL/GenBank/DDBJ whole genome shotgun (WGS) entry which is preliminary data.</text>
</comment>
<sequence>MPSKVSEGETKKSGTRLSKSEERILANQILNPAKPVDRQEMIATAAYFRAEKRGFTGNETDALRDWLEAEREVNNELDMFDSGSIDFQFLTIKE</sequence>
<dbReference type="Pfam" id="PF11154">
    <property type="entry name" value="DUF2934"/>
    <property type="match status" value="1"/>
</dbReference>
<dbReference type="AlphaFoldDB" id="A0A2T5HXM1"/>
<reference evidence="1 2" key="1">
    <citation type="submission" date="2018-04" db="EMBL/GenBank/DDBJ databases">
        <title>Active sludge and wastewater microbial communities from Klosterneuburg, Austria.</title>
        <authorList>
            <person name="Wagner M."/>
        </authorList>
    </citation>
    <scope>NUCLEOTIDE SEQUENCE [LARGE SCALE GENOMIC DNA]</scope>
    <source>
        <strain evidence="1 2">Nm49</strain>
    </source>
</reference>
<dbReference type="Proteomes" id="UP000244128">
    <property type="component" value="Unassembled WGS sequence"/>
</dbReference>
<proteinExistence type="predicted"/>
<organism evidence="1 2">
    <name type="scientific">Nitrosomonas oligotropha</name>
    <dbReference type="NCBI Taxonomy" id="42354"/>
    <lineage>
        <taxon>Bacteria</taxon>
        <taxon>Pseudomonadati</taxon>
        <taxon>Pseudomonadota</taxon>
        <taxon>Betaproteobacteria</taxon>
        <taxon>Nitrosomonadales</taxon>
        <taxon>Nitrosomonadaceae</taxon>
        <taxon>Nitrosomonas</taxon>
    </lineage>
</organism>
<evidence type="ECO:0000313" key="2">
    <source>
        <dbReference type="Proteomes" id="UP000244128"/>
    </source>
</evidence>
<name>A0A2T5HXM1_9PROT</name>
<dbReference type="RefSeq" id="WP_258193067.1">
    <property type="nucleotide sequence ID" value="NZ_QAOI01000019.1"/>
</dbReference>